<dbReference type="Gene3D" id="3.30.360.10">
    <property type="entry name" value="Dihydrodipicolinate Reductase, domain 2"/>
    <property type="match status" value="1"/>
</dbReference>
<dbReference type="RefSeq" id="WP_145387673.1">
    <property type="nucleotide sequence ID" value="NZ_CP037423.1"/>
</dbReference>
<feature type="signal peptide" evidence="1">
    <location>
        <begin position="1"/>
        <end position="33"/>
    </location>
</feature>
<dbReference type="Gene3D" id="3.40.50.720">
    <property type="entry name" value="NAD(P)-binding Rossmann-like Domain"/>
    <property type="match status" value="1"/>
</dbReference>
<keyword evidence="1" id="KW-0732">Signal</keyword>
<dbReference type="SUPFAM" id="SSF51735">
    <property type="entry name" value="NAD(P)-binding Rossmann-fold domains"/>
    <property type="match status" value="1"/>
</dbReference>
<dbReference type="OrthoDB" id="253515at2"/>
<dbReference type="PANTHER" id="PTHR43818:SF5">
    <property type="entry name" value="OXIDOREDUCTASE FAMILY PROTEIN"/>
    <property type="match status" value="1"/>
</dbReference>
<dbReference type="Pfam" id="PF01408">
    <property type="entry name" value="GFO_IDH_MocA"/>
    <property type="match status" value="1"/>
</dbReference>
<proteinExistence type="predicted"/>
<evidence type="ECO:0000313" key="4">
    <source>
        <dbReference type="Proteomes" id="UP000319004"/>
    </source>
</evidence>
<keyword evidence="4" id="KW-1185">Reference proteome</keyword>
<sequence precursor="true">MTNPTRRQFLATTTKAAAAATTLAAARPQTVHAAEDNMIRVGLLGCGGRGTGAAINALTVDNGPMTLVAMGDVSENKMKSSYTSLSNKKKIGAKVDVPEERRYIGFDAYKKVMDTLEPGDVVILATPAAFRWVHYSYAIERGLNVFMEKPVTIDAPTSVRMLEINKAAMAKNLKVAVGLMCRHCVARQELFDRIQNGEIGDLMMLRAYRMAGPTGSAAAPPNTGDLSELMYQIKHFHGFLWLSGGAVSDFLIHNIDESCWMKNAWPVKAIACGGRHYRGEDVDQNFDVYSIEYTFDDGAKLLVDGRTMPGCKREFASFAHGTKGSAVISTASHTPAKARIYSGQAFEKDNLTWEFPQPEPNPYQVEWDDLVAAIRNDTAYNEVERGVMASAVTSMGRMAAHTGQEITLDEFMKHDHEFAPNVDQLTLDSDSPLQLNAQGKYNVPMPGLVKNREYL</sequence>
<dbReference type="PANTHER" id="PTHR43818">
    <property type="entry name" value="BCDNA.GH03377"/>
    <property type="match status" value="1"/>
</dbReference>
<reference evidence="3 4" key="1">
    <citation type="submission" date="2019-03" db="EMBL/GenBank/DDBJ databases">
        <title>Deep-cultivation of Planctomycetes and their phenomic and genomic characterization uncovers novel biology.</title>
        <authorList>
            <person name="Wiegand S."/>
            <person name="Jogler M."/>
            <person name="Boedeker C."/>
            <person name="Pinto D."/>
            <person name="Vollmers J."/>
            <person name="Rivas-Marin E."/>
            <person name="Kohn T."/>
            <person name="Peeters S.H."/>
            <person name="Heuer A."/>
            <person name="Rast P."/>
            <person name="Oberbeckmann S."/>
            <person name="Bunk B."/>
            <person name="Jeske O."/>
            <person name="Meyerdierks A."/>
            <person name="Storesund J.E."/>
            <person name="Kallscheuer N."/>
            <person name="Luecker S."/>
            <person name="Lage O.M."/>
            <person name="Pohl T."/>
            <person name="Merkel B.J."/>
            <person name="Hornburger P."/>
            <person name="Mueller R.-W."/>
            <person name="Bruemmer F."/>
            <person name="Labrenz M."/>
            <person name="Spormann A.M."/>
            <person name="Op den Camp H."/>
            <person name="Overmann J."/>
            <person name="Amann R."/>
            <person name="Jetten M.S.M."/>
            <person name="Mascher T."/>
            <person name="Medema M.H."/>
            <person name="Devos D.P."/>
            <person name="Kaster A.-K."/>
            <person name="Ovreas L."/>
            <person name="Rohde M."/>
            <person name="Galperin M.Y."/>
            <person name="Jogler C."/>
        </authorList>
    </citation>
    <scope>NUCLEOTIDE SEQUENCE [LARGE SCALE GENOMIC DNA]</scope>
    <source>
        <strain evidence="3 4">Enr13</strain>
    </source>
</reference>
<dbReference type="KEGG" id="snep:Enr13x_33450"/>
<dbReference type="InterPro" id="IPR000683">
    <property type="entry name" value="Gfo/Idh/MocA-like_OxRdtase_N"/>
</dbReference>
<dbReference type="EC" id="1.1.1.18" evidence="3"/>
<dbReference type="GO" id="GO:0000166">
    <property type="term" value="F:nucleotide binding"/>
    <property type="evidence" value="ECO:0007669"/>
    <property type="project" value="InterPro"/>
</dbReference>
<evidence type="ECO:0000313" key="3">
    <source>
        <dbReference type="EMBL" id="QDV43488.1"/>
    </source>
</evidence>
<dbReference type="InterPro" id="IPR006311">
    <property type="entry name" value="TAT_signal"/>
</dbReference>
<protein>
    <submittedName>
        <fullName evidence="3">Inositol 2-dehydrogenase/D-chiro-inositol 3-dehydrogenase</fullName>
        <ecNumber evidence="3">1.1.1.18</ecNumber>
    </submittedName>
</protein>
<dbReference type="PROSITE" id="PS51318">
    <property type="entry name" value="TAT"/>
    <property type="match status" value="1"/>
</dbReference>
<name>A0A518HRS4_9BACT</name>
<dbReference type="GO" id="GO:0050112">
    <property type="term" value="F:inositol 2-dehydrogenase (NAD+) activity"/>
    <property type="evidence" value="ECO:0007669"/>
    <property type="project" value="UniProtKB-EC"/>
</dbReference>
<dbReference type="Proteomes" id="UP000319004">
    <property type="component" value="Chromosome"/>
</dbReference>
<evidence type="ECO:0000259" key="2">
    <source>
        <dbReference type="Pfam" id="PF01408"/>
    </source>
</evidence>
<keyword evidence="3" id="KW-0560">Oxidoreductase</keyword>
<organism evidence="3 4">
    <name type="scientific">Stieleria neptunia</name>
    <dbReference type="NCBI Taxonomy" id="2527979"/>
    <lineage>
        <taxon>Bacteria</taxon>
        <taxon>Pseudomonadati</taxon>
        <taxon>Planctomycetota</taxon>
        <taxon>Planctomycetia</taxon>
        <taxon>Pirellulales</taxon>
        <taxon>Pirellulaceae</taxon>
        <taxon>Stieleria</taxon>
    </lineage>
</organism>
<dbReference type="InterPro" id="IPR050463">
    <property type="entry name" value="Gfo/Idh/MocA_oxidrdct_glycsds"/>
</dbReference>
<evidence type="ECO:0000256" key="1">
    <source>
        <dbReference type="SAM" id="SignalP"/>
    </source>
</evidence>
<dbReference type="SUPFAM" id="SSF55347">
    <property type="entry name" value="Glyceraldehyde-3-phosphate dehydrogenase-like, C-terminal domain"/>
    <property type="match status" value="1"/>
</dbReference>
<dbReference type="EMBL" id="CP037423">
    <property type="protein sequence ID" value="QDV43488.1"/>
    <property type="molecule type" value="Genomic_DNA"/>
</dbReference>
<gene>
    <name evidence="3" type="primary">iolG_10</name>
    <name evidence="3" type="ORF">Enr13x_33450</name>
</gene>
<accession>A0A518HRS4</accession>
<feature type="domain" description="Gfo/Idh/MocA-like oxidoreductase N-terminal" evidence="2">
    <location>
        <begin position="39"/>
        <end position="166"/>
    </location>
</feature>
<dbReference type="AlphaFoldDB" id="A0A518HRS4"/>
<feature type="chain" id="PRO_5021794944" evidence="1">
    <location>
        <begin position="34"/>
        <end position="455"/>
    </location>
</feature>
<dbReference type="InterPro" id="IPR036291">
    <property type="entry name" value="NAD(P)-bd_dom_sf"/>
</dbReference>